<dbReference type="RefSeq" id="XP_003331585.1">
    <property type="nucleotide sequence ID" value="XM_003331537.1"/>
</dbReference>
<proteinExistence type="predicted"/>
<dbReference type="InterPro" id="IPR052925">
    <property type="entry name" value="Phage_Integrase-like_Recomb"/>
</dbReference>
<dbReference type="GO" id="GO:0015074">
    <property type="term" value="P:DNA integration"/>
    <property type="evidence" value="ECO:0007669"/>
    <property type="project" value="InterPro"/>
</dbReference>
<dbReference type="PANTHER" id="PTHR34605:SF3">
    <property type="entry name" value="P CELL-TYPE AGGLUTINATION PROTEIN MAP4-LIKE-RELATED"/>
    <property type="match status" value="1"/>
</dbReference>
<dbReference type="OrthoDB" id="2503647at2759"/>
<dbReference type="AlphaFoldDB" id="E3KS91"/>
<dbReference type="InterPro" id="IPR013762">
    <property type="entry name" value="Integrase-like_cat_sf"/>
</dbReference>
<dbReference type="InterPro" id="IPR011010">
    <property type="entry name" value="DNA_brk_join_enz"/>
</dbReference>
<feature type="region of interest" description="Disordered" evidence="2">
    <location>
        <begin position="1"/>
        <end position="22"/>
    </location>
</feature>
<evidence type="ECO:0000313" key="3">
    <source>
        <dbReference type="EMBL" id="EFP87166.1"/>
    </source>
</evidence>
<feature type="compositionally biased region" description="Basic and acidic residues" evidence="2">
    <location>
        <begin position="1"/>
        <end position="17"/>
    </location>
</feature>
<dbReference type="GeneID" id="10537396"/>
<dbReference type="Proteomes" id="UP000008783">
    <property type="component" value="Unassembled WGS sequence"/>
</dbReference>
<dbReference type="SUPFAM" id="SSF56349">
    <property type="entry name" value="DNA breaking-rejoining enzymes"/>
    <property type="match status" value="1"/>
</dbReference>
<reference key="1">
    <citation type="submission" date="2007-01" db="EMBL/GenBank/DDBJ databases">
        <title>The Genome Sequence of Puccinia graminis f. sp. tritici Strain CRL 75-36-700-3.</title>
        <authorList>
            <consortium name="The Broad Institute Genome Sequencing Platform"/>
            <person name="Birren B."/>
            <person name="Lander E."/>
            <person name="Galagan J."/>
            <person name="Nusbaum C."/>
            <person name="Devon K."/>
            <person name="Cuomo C."/>
            <person name="Jaffe D."/>
            <person name="Butler J."/>
            <person name="Alvarez P."/>
            <person name="Gnerre S."/>
            <person name="Grabherr M."/>
            <person name="Mauceli E."/>
            <person name="Brockman W."/>
            <person name="Young S."/>
            <person name="LaButti K."/>
            <person name="Sykes S."/>
            <person name="DeCaprio D."/>
            <person name="Crawford M."/>
            <person name="Koehrsen M."/>
            <person name="Engels R."/>
            <person name="Montgomery P."/>
            <person name="Pearson M."/>
            <person name="Howarth C."/>
            <person name="Larson L."/>
            <person name="White J."/>
            <person name="Zeng Q."/>
            <person name="Kodira C."/>
            <person name="Yandava C."/>
            <person name="Alvarado L."/>
            <person name="O'Leary S."/>
            <person name="Szabo L."/>
            <person name="Dean R."/>
            <person name="Schein J."/>
        </authorList>
    </citation>
    <scope>NUCLEOTIDE SEQUENCE</scope>
    <source>
        <strain>CRL 75-36-700-3</strain>
    </source>
</reference>
<evidence type="ECO:0000256" key="1">
    <source>
        <dbReference type="ARBA" id="ARBA00023172"/>
    </source>
</evidence>
<dbReference type="OMA" id="VPTNEIC"/>
<gene>
    <name evidence="3" type="ORF">PGTG_13385</name>
</gene>
<protein>
    <recommendedName>
        <fullName evidence="5">Tyr recombinase domain-containing protein</fullName>
    </recommendedName>
</protein>
<dbReference type="InParanoid" id="E3KS91"/>
<evidence type="ECO:0008006" key="5">
    <source>
        <dbReference type="Google" id="ProtNLM"/>
    </source>
</evidence>
<name>E3KS91_PUCGT</name>
<evidence type="ECO:0000256" key="2">
    <source>
        <dbReference type="SAM" id="MobiDB-lite"/>
    </source>
</evidence>
<keyword evidence="4" id="KW-1185">Reference proteome</keyword>
<dbReference type="Gene3D" id="1.10.443.10">
    <property type="entry name" value="Intergrase catalytic core"/>
    <property type="match status" value="1"/>
</dbReference>
<reference evidence="4" key="2">
    <citation type="journal article" date="2011" name="Proc. Natl. Acad. Sci. U.S.A.">
        <title>Obligate biotrophy features unraveled by the genomic analysis of rust fungi.</title>
        <authorList>
            <person name="Duplessis S."/>
            <person name="Cuomo C.A."/>
            <person name="Lin Y.-C."/>
            <person name="Aerts A."/>
            <person name="Tisserant E."/>
            <person name="Veneault-Fourrey C."/>
            <person name="Joly D.L."/>
            <person name="Hacquard S."/>
            <person name="Amselem J."/>
            <person name="Cantarel B.L."/>
            <person name="Chiu R."/>
            <person name="Coutinho P.M."/>
            <person name="Feau N."/>
            <person name="Field M."/>
            <person name="Frey P."/>
            <person name="Gelhaye E."/>
            <person name="Goldberg J."/>
            <person name="Grabherr M.G."/>
            <person name="Kodira C.D."/>
            <person name="Kohler A."/>
            <person name="Kuees U."/>
            <person name="Lindquist E.A."/>
            <person name="Lucas S.M."/>
            <person name="Mago R."/>
            <person name="Mauceli E."/>
            <person name="Morin E."/>
            <person name="Murat C."/>
            <person name="Pangilinan J.L."/>
            <person name="Park R."/>
            <person name="Pearson M."/>
            <person name="Quesneville H."/>
            <person name="Rouhier N."/>
            <person name="Sakthikumar S."/>
            <person name="Salamov A.A."/>
            <person name="Schmutz J."/>
            <person name="Selles B."/>
            <person name="Shapiro H."/>
            <person name="Tanguay P."/>
            <person name="Tuskan G.A."/>
            <person name="Henrissat B."/>
            <person name="Van de Peer Y."/>
            <person name="Rouze P."/>
            <person name="Ellis J.G."/>
            <person name="Dodds P.N."/>
            <person name="Schein J.E."/>
            <person name="Zhong S."/>
            <person name="Hamelin R.C."/>
            <person name="Grigoriev I.V."/>
            <person name="Szabo L.J."/>
            <person name="Martin F."/>
        </authorList>
    </citation>
    <scope>NUCLEOTIDE SEQUENCE [LARGE SCALE GENOMIC DNA]</scope>
    <source>
        <strain evidence="4">CRL 75-36-700-3 / race SCCL</strain>
    </source>
</reference>
<dbReference type="KEGG" id="pgr:PGTG_13385"/>
<organism evidence="3 4">
    <name type="scientific">Puccinia graminis f. sp. tritici (strain CRL 75-36-700-3 / race SCCL)</name>
    <name type="common">Black stem rust fungus</name>
    <dbReference type="NCBI Taxonomy" id="418459"/>
    <lineage>
        <taxon>Eukaryota</taxon>
        <taxon>Fungi</taxon>
        <taxon>Dikarya</taxon>
        <taxon>Basidiomycota</taxon>
        <taxon>Pucciniomycotina</taxon>
        <taxon>Pucciniomycetes</taxon>
        <taxon>Pucciniales</taxon>
        <taxon>Pucciniaceae</taxon>
        <taxon>Puccinia</taxon>
    </lineage>
</organism>
<dbReference type="VEuPathDB" id="FungiDB:PGTG_13385"/>
<keyword evidence="1" id="KW-0233">DNA recombination</keyword>
<accession>E3KS91</accession>
<dbReference type="PANTHER" id="PTHR34605">
    <property type="entry name" value="PHAGE_INTEGRASE DOMAIN-CONTAINING PROTEIN"/>
    <property type="match status" value="1"/>
</dbReference>
<dbReference type="EMBL" id="DS178304">
    <property type="protein sequence ID" value="EFP87166.1"/>
    <property type="molecule type" value="Genomic_DNA"/>
</dbReference>
<sequence length="117" mass="13019">MRRLADAKKNGVREGDGHNSLFSFTDPEGGRFHITKPMATRALDKIWKACGYAGVSGHSFRVGGASLLKALGIPITQICLRGRWASDSYKLYLREFTEEDIESTNGLLRQLEEAWSS</sequence>
<dbReference type="HOGENOM" id="CLU_164927_0_0_1"/>
<dbReference type="STRING" id="418459.E3KS91"/>
<evidence type="ECO:0000313" key="4">
    <source>
        <dbReference type="Proteomes" id="UP000008783"/>
    </source>
</evidence>
<dbReference type="GO" id="GO:0003677">
    <property type="term" value="F:DNA binding"/>
    <property type="evidence" value="ECO:0007669"/>
    <property type="project" value="InterPro"/>
</dbReference>
<dbReference type="GO" id="GO:0006310">
    <property type="term" value="P:DNA recombination"/>
    <property type="evidence" value="ECO:0007669"/>
    <property type="project" value="UniProtKB-KW"/>
</dbReference>